<keyword evidence="3" id="KW-0677">Repeat</keyword>
<evidence type="ECO:0000256" key="6">
    <source>
        <dbReference type="SAM" id="MobiDB-lite"/>
    </source>
</evidence>
<feature type="compositionally biased region" description="Basic and acidic residues" evidence="6">
    <location>
        <begin position="7"/>
        <end position="20"/>
    </location>
</feature>
<keyword evidence="5" id="KW-0175">Coiled coil</keyword>
<comment type="subcellular location">
    <subcellularLocation>
        <location evidence="1">Endomembrane system</location>
    </subcellularLocation>
</comment>
<dbReference type="SMART" id="SM00150">
    <property type="entry name" value="SPEC"/>
    <property type="match status" value="2"/>
</dbReference>
<evidence type="ECO:0000256" key="1">
    <source>
        <dbReference type="ARBA" id="ARBA00004308"/>
    </source>
</evidence>
<dbReference type="Ensembl" id="ENSGALT00010012344.1">
    <property type="protein sequence ID" value="ENSGALP00010006908.1"/>
    <property type="gene ID" value="ENSGALG00010005216.1"/>
</dbReference>
<keyword evidence="9" id="KW-1267">Proteomics identification</keyword>
<reference evidence="7" key="1">
    <citation type="submission" date="2020-11" db="EMBL/GenBank/DDBJ databases">
        <title>Gallus gallus (Chicken) genome, bGalGal1, GRCg7b, maternal haplotype autosomes + Z &amp; W.</title>
        <authorList>
            <person name="Warren W."/>
            <person name="Formenti G."/>
            <person name="Fedrigo O."/>
            <person name="Haase B."/>
            <person name="Mountcastle J."/>
            <person name="Balacco J."/>
            <person name="Tracey A."/>
            <person name="Schneider V."/>
            <person name="Okimoto R."/>
            <person name="Cheng H."/>
            <person name="Hawken R."/>
            <person name="Howe K."/>
            <person name="Jarvis E.D."/>
        </authorList>
    </citation>
    <scope>NUCLEOTIDE SEQUENCE [LARGE SCALE GENOMIC DNA]</scope>
    <source>
        <strain evidence="7">Broiler</strain>
    </source>
</reference>
<dbReference type="AlphaFoldDB" id="A0A8V0XJN3"/>
<evidence type="ECO:0000256" key="4">
    <source>
        <dbReference type="ARBA" id="ARBA00023136"/>
    </source>
</evidence>
<dbReference type="PANTHER" id="PTHR14514">
    <property type="entry name" value="PKA ANCHORING PROTEIN"/>
    <property type="match status" value="1"/>
</dbReference>
<dbReference type="SUPFAM" id="SSF46966">
    <property type="entry name" value="Spectrin repeat"/>
    <property type="match status" value="3"/>
</dbReference>
<proteinExistence type="evidence at protein level"/>
<keyword evidence="4" id="KW-0472">Membrane</keyword>
<evidence type="ECO:0000313" key="8">
    <source>
        <dbReference type="Proteomes" id="UP000000539"/>
    </source>
</evidence>
<name>A0A8V0XJN3_CHICK</name>
<protein>
    <recommendedName>
        <fullName evidence="10">Nesprin-1</fullName>
    </recommendedName>
</protein>
<evidence type="ECO:0000256" key="3">
    <source>
        <dbReference type="ARBA" id="ARBA00022737"/>
    </source>
</evidence>
<feature type="coiled-coil region" evidence="5">
    <location>
        <begin position="555"/>
        <end position="582"/>
    </location>
</feature>
<keyword evidence="8" id="KW-1185">Reference proteome</keyword>
<evidence type="ECO:0000313" key="7">
    <source>
        <dbReference type="Ensembl" id="ENSGALP00010006908.1"/>
    </source>
</evidence>
<sequence>MQNLASLEEKGKGTKQEAKTQQELLQRCASEWQEYQTARQKVIEVMNEAEKKLSEFSVAKAASSHEAEEKLQTHKTLVSVVNSFHEKITTLEEKASQLEKVSNDASKATVNRSVTTVWQRWTRLRNVAQEQEKILEDAVQEWKGFNDKIQKATVVIDQLQDRLPESSVEKASKTELLELLDYHSSFLLEVEHQLSSLGLLKQHALNMLQDVEIKPLSQEEVPVMQEVKAMQDRCHNMQQKVKKSVKLVKQELKEREDVEAQINVVKTWIQETKEYLLNPDVEVDTQLQELKSLLSEVTTHRQAVEKMAEQQQNKYLGLYTILPSELSLHLAEVGLALVTVQDQIQAKEKETEHIKTLNQEFGQRIQGIANELNAVLSKLKRKTNDIVQAKFEQKILGEELDSCNIKLLELDASVQEFSEQNIPLAKQLANRIGKLTALHQQTIRQAEYRATKLSQATSHLEEYNEMLEFILKWIEKANILVHGSITWNSSSQLRDQFKTMLEESAEIHGDLEAMSERIEYLASVYSTEGMSQQVLELGRRTEELQQVIKVRLPNLQDAAKDMKKFEVELRALQTALEQAQATLTSPELGRLSLKEQLSHRQHLLSEMESLKPKVHAVQVCQSALRIPEEVVTSLPICHSALQLQEEASRLQHTAIQQCNIMQASITLSCVLLRVT</sequence>
<dbReference type="Gene3D" id="1.20.58.60">
    <property type="match status" value="3"/>
</dbReference>
<reference evidence="7" key="3">
    <citation type="submission" date="2025-09" db="UniProtKB">
        <authorList>
            <consortium name="Ensembl"/>
        </authorList>
    </citation>
    <scope>IDENTIFICATION</scope>
    <source>
        <strain evidence="7">broiler</strain>
    </source>
</reference>
<dbReference type="PANTHER" id="PTHR14514:SF3">
    <property type="entry name" value="NESPRIN-1"/>
    <property type="match status" value="1"/>
</dbReference>
<dbReference type="Proteomes" id="UP000000539">
    <property type="component" value="Chromosome 3"/>
</dbReference>
<reference evidence="7" key="2">
    <citation type="submission" date="2025-08" db="UniProtKB">
        <authorList>
            <consortium name="Ensembl"/>
        </authorList>
    </citation>
    <scope>IDENTIFICATION</scope>
    <source>
        <strain evidence="7">broiler</strain>
    </source>
</reference>
<evidence type="ECO:0000256" key="5">
    <source>
        <dbReference type="SAM" id="Coils"/>
    </source>
</evidence>
<dbReference type="GeneTree" id="ENSGT00940000165162"/>
<organism evidence="7 8">
    <name type="scientific">Gallus gallus</name>
    <name type="common">Chicken</name>
    <dbReference type="NCBI Taxonomy" id="9031"/>
    <lineage>
        <taxon>Eukaryota</taxon>
        <taxon>Metazoa</taxon>
        <taxon>Chordata</taxon>
        <taxon>Craniata</taxon>
        <taxon>Vertebrata</taxon>
        <taxon>Euteleostomi</taxon>
        <taxon>Archelosauria</taxon>
        <taxon>Archosauria</taxon>
        <taxon>Dinosauria</taxon>
        <taxon>Saurischia</taxon>
        <taxon>Theropoda</taxon>
        <taxon>Coelurosauria</taxon>
        <taxon>Aves</taxon>
        <taxon>Neognathae</taxon>
        <taxon>Galloanserae</taxon>
        <taxon>Galliformes</taxon>
        <taxon>Phasianidae</taxon>
        <taxon>Phasianinae</taxon>
        <taxon>Gallus</taxon>
    </lineage>
</organism>
<keyword evidence="2" id="KW-0597">Phosphoprotein</keyword>
<feature type="coiled-coil region" evidence="5">
    <location>
        <begin position="81"/>
        <end position="108"/>
    </location>
</feature>
<evidence type="ECO:0007829" key="9">
    <source>
        <dbReference type="PeptideAtlas" id="A0A8V0XJN3"/>
    </source>
</evidence>
<dbReference type="InterPro" id="IPR018159">
    <property type="entry name" value="Spectrin/alpha-actinin"/>
</dbReference>
<evidence type="ECO:0008006" key="10">
    <source>
        <dbReference type="Google" id="ProtNLM"/>
    </source>
</evidence>
<feature type="region of interest" description="Disordered" evidence="6">
    <location>
        <begin position="1"/>
        <end position="21"/>
    </location>
</feature>
<accession>A0A8V0XJN3</accession>
<evidence type="ECO:0000256" key="2">
    <source>
        <dbReference type="ARBA" id="ARBA00022553"/>
    </source>
</evidence>